<dbReference type="Proteomes" id="UP000325405">
    <property type="component" value="Segment"/>
</dbReference>
<evidence type="ECO:0000313" key="3">
    <source>
        <dbReference type="EMBL" id="QFP94673.1"/>
    </source>
</evidence>
<keyword evidence="4" id="KW-1185">Reference proteome</keyword>
<gene>
    <name evidence="3" type="primary">53</name>
    <name evidence="3" type="ORF">SEA_LILMCDREAMY_53</name>
</gene>
<evidence type="ECO:0000259" key="2">
    <source>
        <dbReference type="SMART" id="SM00943"/>
    </source>
</evidence>
<sequence length="948" mass="101501">MLGSTPLQAVLGSGIDNRDHDAVKAFIRQAADIGLSLLFIYPGSKVPADMRTQAQKTKDNKAAQAVAHDAGRRDWATVKSPAGLALATSEKTVLERYLKRYIEVFSEWREVLADGSQGDVVPYVKKAFDAGEIVMATPAAVNLAVEVGGSGVVVVDCDTAAQVDRFFEVAEIAPEDRPDPTVITPGQAGPGADPDDPSTWAHADGGHFWFTVPDELRPTLPRHIGAMTWGGDDGFAVLWDRRYVLIPPSTRPEGAYELVGRDYPLPGWLANAIIEAGSLRVARAERSAETANPELASAVDEWAAGVPWSAILEPLGWTPAPRADSCGCPVWTAPGVHSSPKSATAHDSGCTAGRYTEVNAPLHIWTDNPAEPFDEWVKTKGTATISKLQAVSLISYGGNVGKAMDELDLMPTGTEVDPDISPRERDPEHGMVGDGDFEMPTADSNHLSGSAMDVNSGVETHADGDCPVCGELGCVCIECACGEMIGPNDASEVNGVWFHNGHDIDPPPNPHAEWDAAVEQARQKADAAPPVDLSVDALPADFGKATKPEASASPFPDEVADADPDVFDSPHAGVPRIAPFGHWRDMPAPEYVIDGLIEHGGLSCIIGPPGMGKSSVVLDMACHIATGKRWQGRRTLKTKVLYLPGEGLAGAVQRLRAWEAAHGVEVGDNLLLGNGIILVQATNEAWGDIAAYIVRQGIELVIFDTFARMSSGLEENSATDVGKAIRRFDKLKDHTNAGVCVVHHTAKGAPETARGSSALNGALDSELLVREARWPFDQIADEDGRLPGKPIELWTTKQKNIEQLDEAIPLMMIDLSVLEPGTDIKAPVITGPNCAIDPMQGEVVLARPLPEPLIETAIKIREHVDRFPQQGVTRGDLVLALRPDPYAQSRNDTGPYWKQRIAEAVDRALRWQLIETLTGTPSGSRYIPSVNDAAQARLLAAAEINDAD</sequence>
<evidence type="ECO:0000313" key="4">
    <source>
        <dbReference type="Proteomes" id="UP000325405"/>
    </source>
</evidence>
<dbReference type="InterPro" id="IPR003593">
    <property type="entry name" value="AAA+_ATPase"/>
</dbReference>
<dbReference type="CDD" id="cd01125">
    <property type="entry name" value="RepA_RSF1010_like"/>
    <property type="match status" value="1"/>
</dbReference>
<dbReference type="SUPFAM" id="SSF52540">
    <property type="entry name" value="P-loop containing nucleoside triphosphate hydrolases"/>
    <property type="match status" value="1"/>
</dbReference>
<dbReference type="SMART" id="SM00382">
    <property type="entry name" value="AAA"/>
    <property type="match status" value="1"/>
</dbReference>
<feature type="domain" description="DNA primase/polymerase bifunctional N-terminal" evidence="2">
    <location>
        <begin position="94"/>
        <end position="269"/>
    </location>
</feature>
<protein>
    <submittedName>
        <fullName evidence="3">DNA primase/polymerase</fullName>
    </submittedName>
</protein>
<dbReference type="KEGG" id="vg:60321023"/>
<dbReference type="Pfam" id="PF09250">
    <property type="entry name" value="Prim-Pol"/>
    <property type="match status" value="1"/>
</dbReference>
<accession>A0A5P8D6K6</accession>
<dbReference type="InterPro" id="IPR015330">
    <property type="entry name" value="DNA_primase/pol_bifunc_N"/>
</dbReference>
<dbReference type="EMBL" id="MN284893">
    <property type="protein sequence ID" value="QFP94673.1"/>
    <property type="molecule type" value="Genomic_DNA"/>
</dbReference>
<feature type="domain" description="AAA+ ATPase" evidence="1">
    <location>
        <begin position="599"/>
        <end position="773"/>
    </location>
</feature>
<dbReference type="RefSeq" id="YP_009949617.1">
    <property type="nucleotide sequence ID" value="NC_051582.1"/>
</dbReference>
<proteinExistence type="predicted"/>
<dbReference type="GeneID" id="60321023"/>
<name>A0A5P8D6K6_9CAUD</name>
<dbReference type="Pfam" id="PF13481">
    <property type="entry name" value="AAA_25"/>
    <property type="match status" value="1"/>
</dbReference>
<dbReference type="InterPro" id="IPR038724">
    <property type="entry name" value="RepA"/>
</dbReference>
<dbReference type="SMART" id="SM00943">
    <property type="entry name" value="Prim-Pol"/>
    <property type="match status" value="1"/>
</dbReference>
<dbReference type="InterPro" id="IPR027417">
    <property type="entry name" value="P-loop_NTPase"/>
</dbReference>
<reference evidence="3 4" key="1">
    <citation type="submission" date="2019-08" db="EMBL/GenBank/DDBJ databases">
        <authorList>
            <person name="Lippold A."/>
            <person name="Marlatt M."/>
            <person name="Cooper K."/>
            <person name="Frohnapfel E."/>
            <person name="Glenski M."/>
            <person name="Johnson H."/>
            <person name="Johnson K."/>
            <person name="Tjaden E."/>
            <person name="Troeh S."/>
            <person name="Hayes S."/>
            <person name="Ettinger A.-S.H."/>
            <person name="Ettinger W.F."/>
            <person name="Haydock J."/>
            <person name="Anders K.R."/>
            <person name="Garlena R.A."/>
            <person name="Russell D.A."/>
            <person name="Pope W.H."/>
            <person name="Jacobs-Sera D."/>
            <person name="Hatfull G.F."/>
        </authorList>
    </citation>
    <scope>NUCLEOTIDE SEQUENCE [LARGE SCALE GENOMIC DNA]</scope>
</reference>
<dbReference type="SUPFAM" id="SSF56747">
    <property type="entry name" value="Prim-pol domain"/>
    <property type="match status" value="1"/>
</dbReference>
<evidence type="ECO:0000259" key="1">
    <source>
        <dbReference type="SMART" id="SM00382"/>
    </source>
</evidence>
<organism evidence="3 4">
    <name type="scientific">Mycobacterium phage LilMcDreamy</name>
    <dbReference type="NCBI Taxonomy" id="2652422"/>
    <lineage>
        <taxon>Viruses</taxon>
        <taxon>Duplodnaviria</taxon>
        <taxon>Heunggongvirae</taxon>
        <taxon>Uroviricota</taxon>
        <taxon>Caudoviricetes</taxon>
        <taxon>Bclasvirinae</taxon>
        <taxon>Lilmcdreamyvirus</taxon>
        <taxon>Lilmcdreamyvirus lilmcdreamy</taxon>
    </lineage>
</organism>
<dbReference type="Gene3D" id="3.40.50.300">
    <property type="entry name" value="P-loop containing nucleotide triphosphate hydrolases"/>
    <property type="match status" value="1"/>
</dbReference>